<dbReference type="Pfam" id="PF00534">
    <property type="entry name" value="Glycos_transf_1"/>
    <property type="match status" value="1"/>
</dbReference>
<keyword evidence="6" id="KW-0119">Carbohydrate metabolism</keyword>
<comment type="subunit">
    <text evidence="2">Homodimer.</text>
</comment>
<dbReference type="InterPro" id="IPR052078">
    <property type="entry name" value="Trehalose_Metab_GTase"/>
</dbReference>
<evidence type="ECO:0000259" key="7">
    <source>
        <dbReference type="Pfam" id="PF00534"/>
    </source>
</evidence>
<organism evidence="9 10">
    <name type="scientific">Candidatus Falkowbacteria bacterium RIFOXYA2_FULL_47_19</name>
    <dbReference type="NCBI Taxonomy" id="1797994"/>
    <lineage>
        <taxon>Bacteria</taxon>
        <taxon>Candidatus Falkowiibacteriota</taxon>
    </lineage>
</organism>
<dbReference type="GO" id="GO:0006006">
    <property type="term" value="P:glucose metabolic process"/>
    <property type="evidence" value="ECO:0007669"/>
    <property type="project" value="UniProtKB-KW"/>
</dbReference>
<feature type="domain" description="Trehalose synthase N-terminal" evidence="8">
    <location>
        <begin position="173"/>
        <end position="325"/>
    </location>
</feature>
<protein>
    <submittedName>
        <fullName evidence="9">Uncharacterized protein</fullName>
    </submittedName>
</protein>
<dbReference type="InterPro" id="IPR049438">
    <property type="entry name" value="TreT_GT1"/>
</dbReference>
<dbReference type="Proteomes" id="UP000178367">
    <property type="component" value="Unassembled WGS sequence"/>
</dbReference>
<evidence type="ECO:0000256" key="6">
    <source>
        <dbReference type="ARBA" id="ARBA00023277"/>
    </source>
</evidence>
<feature type="domain" description="Glycosyl transferase family 1" evidence="7">
    <location>
        <begin position="378"/>
        <end position="559"/>
    </location>
</feature>
<comment type="similarity">
    <text evidence="1">Belongs to the glycosyltransferase group 1 family. Glycosyltransferase 4 subfamily.</text>
</comment>
<evidence type="ECO:0000313" key="10">
    <source>
        <dbReference type="Proteomes" id="UP000178367"/>
    </source>
</evidence>
<dbReference type="STRING" id="1797994.A2227_00680"/>
<dbReference type="Pfam" id="PF21269">
    <property type="entry name" value="TreT_GT1"/>
    <property type="match status" value="1"/>
</dbReference>
<keyword evidence="4" id="KW-0328">Glycosyltransferase</keyword>
<proteinExistence type="inferred from homology"/>
<dbReference type="PANTHER" id="PTHR47779:SF1">
    <property type="entry name" value="SYNTHASE (CCG-9), PUTATIVE (AFU_ORTHOLOGUE AFUA_3G12100)-RELATED"/>
    <property type="match status" value="1"/>
</dbReference>
<evidence type="ECO:0000256" key="4">
    <source>
        <dbReference type="ARBA" id="ARBA00022676"/>
    </source>
</evidence>
<keyword evidence="3" id="KW-0313">Glucose metabolism</keyword>
<evidence type="ECO:0000259" key="8">
    <source>
        <dbReference type="Pfam" id="PF21269"/>
    </source>
</evidence>
<dbReference type="SUPFAM" id="SSF53756">
    <property type="entry name" value="UDP-Glycosyltransferase/glycogen phosphorylase"/>
    <property type="match status" value="1"/>
</dbReference>
<evidence type="ECO:0000256" key="2">
    <source>
        <dbReference type="ARBA" id="ARBA00011738"/>
    </source>
</evidence>
<evidence type="ECO:0000256" key="5">
    <source>
        <dbReference type="ARBA" id="ARBA00022679"/>
    </source>
</evidence>
<accession>A0A1F5SG57</accession>
<gene>
    <name evidence="9" type="ORF">A2227_00680</name>
</gene>
<reference evidence="9 10" key="1">
    <citation type="journal article" date="2016" name="Nat. Commun.">
        <title>Thousands of microbial genomes shed light on interconnected biogeochemical processes in an aquifer system.</title>
        <authorList>
            <person name="Anantharaman K."/>
            <person name="Brown C.T."/>
            <person name="Hug L.A."/>
            <person name="Sharon I."/>
            <person name="Castelle C.J."/>
            <person name="Probst A.J."/>
            <person name="Thomas B.C."/>
            <person name="Singh A."/>
            <person name="Wilkins M.J."/>
            <person name="Karaoz U."/>
            <person name="Brodie E.L."/>
            <person name="Williams K.H."/>
            <person name="Hubbard S.S."/>
            <person name="Banfield J.F."/>
        </authorList>
    </citation>
    <scope>NUCLEOTIDE SEQUENCE [LARGE SCALE GENOMIC DNA]</scope>
</reference>
<dbReference type="Gene3D" id="3.40.50.2000">
    <property type="entry name" value="Glycogen Phosphorylase B"/>
    <property type="match status" value="2"/>
</dbReference>
<keyword evidence="5" id="KW-0808">Transferase</keyword>
<sequence>MQKTHDNFGIKPAYAGLWAEKNKIFINLEIVGGKKIDIVINLENDKPETRAEKWLRAFSAEKRLKFIAVGLGGFGDVPKIGERLWLNQDIVPFAHKPVGRLGASAARSLCQNARRQFSPEHRAKITITADRKVKTIPLTGLAVYKKFSSKKDFDILLDLADRCRKQKLRIIFVNATAAGGGVAIMRHALIRFYRLLGVDAHWLVLKPDADVFNVTKKKIHNILQAVCPADTRLTAADRHLYNEWSRLNAVFFKDNFKKTDAVIIDDPQPAGLIPYIKEYNRFSGIIYRSHIQIVADLIDRCRVQQHAVWKFLWKRIRQADFFVAHPIPGFVPGEVDRRRLVYVPANTDPLDGLNKKLTREQKAYYWQVFSEHLRQEGQAPLDPDRPYLIQVARFDPSKGIPDVLEAFRILRKKMAALGFTDRRTPQLLIVGNGSIDDPEGAPIYEETRRMLSLNTYIHLAEDVKLARLPHNDQLLNTLLADSYLAFQLSHKEGFEIKVTECLMKGKPVIAYRAGGIPLQIKHGKTGFLTAINNTDEVADKALKLLLDKKLYRKMSYLARTTIDTRYLTPANAAQWLSLALRQTSHDQILKYNIREMKSRIISEKVLNNSQ</sequence>
<dbReference type="InterPro" id="IPR001296">
    <property type="entry name" value="Glyco_trans_1"/>
</dbReference>
<dbReference type="AlphaFoldDB" id="A0A1F5SG57"/>
<evidence type="ECO:0000313" key="9">
    <source>
        <dbReference type="EMBL" id="OGF25708.1"/>
    </source>
</evidence>
<comment type="caution">
    <text evidence="9">The sequence shown here is derived from an EMBL/GenBank/DDBJ whole genome shotgun (WGS) entry which is preliminary data.</text>
</comment>
<name>A0A1F5SG57_9BACT</name>
<dbReference type="EMBL" id="MFGB01000020">
    <property type="protein sequence ID" value="OGF25708.1"/>
    <property type="molecule type" value="Genomic_DNA"/>
</dbReference>
<evidence type="ECO:0000256" key="1">
    <source>
        <dbReference type="ARBA" id="ARBA00009481"/>
    </source>
</evidence>
<dbReference type="PANTHER" id="PTHR47779">
    <property type="entry name" value="SYNTHASE (CCG-9), PUTATIVE (AFU_ORTHOLOGUE AFUA_3G12100)-RELATED"/>
    <property type="match status" value="1"/>
</dbReference>
<dbReference type="GO" id="GO:0016757">
    <property type="term" value="F:glycosyltransferase activity"/>
    <property type="evidence" value="ECO:0007669"/>
    <property type="project" value="UniProtKB-KW"/>
</dbReference>
<evidence type="ECO:0000256" key="3">
    <source>
        <dbReference type="ARBA" id="ARBA00022526"/>
    </source>
</evidence>